<dbReference type="PANTHER" id="PTHR12770:SF22">
    <property type="entry name" value="PROTEIN ROOT UVB SENSITIVE 1, CHLOROPLASTIC"/>
    <property type="match status" value="1"/>
</dbReference>
<proteinExistence type="inferred from homology"/>
<evidence type="ECO:0000313" key="3">
    <source>
        <dbReference type="EMBL" id="KAL0480151.1"/>
    </source>
</evidence>
<evidence type="ECO:0000313" key="4">
    <source>
        <dbReference type="Proteomes" id="UP001431209"/>
    </source>
</evidence>
<keyword evidence="4" id="KW-1185">Reference proteome</keyword>
<comment type="similarity">
    <text evidence="1">Belongs to the RUS1 family.</text>
</comment>
<organism evidence="3 4">
    <name type="scientific">Acrasis kona</name>
    <dbReference type="NCBI Taxonomy" id="1008807"/>
    <lineage>
        <taxon>Eukaryota</taxon>
        <taxon>Discoba</taxon>
        <taxon>Heterolobosea</taxon>
        <taxon>Tetramitia</taxon>
        <taxon>Eutetramitia</taxon>
        <taxon>Acrasidae</taxon>
        <taxon>Acrasis</taxon>
    </lineage>
</organism>
<protein>
    <submittedName>
        <fullName evidence="3">RUS1</fullName>
    </submittedName>
</protein>
<gene>
    <name evidence="3" type="ORF">AKO1_007248</name>
</gene>
<dbReference type="Proteomes" id="UP001431209">
    <property type="component" value="Unassembled WGS sequence"/>
</dbReference>
<feature type="domain" description="Protein root UVB sensitive/RUS" evidence="2">
    <location>
        <begin position="82"/>
        <end position="314"/>
    </location>
</feature>
<dbReference type="EMBL" id="JAOPGA020000631">
    <property type="protein sequence ID" value="KAL0480151.1"/>
    <property type="molecule type" value="Genomic_DNA"/>
</dbReference>
<evidence type="ECO:0000259" key="2">
    <source>
        <dbReference type="Pfam" id="PF04884"/>
    </source>
</evidence>
<sequence length="430" mass="47422">MKATQRLKHTTNVIARGYHRSIIPRHGTPYAKQSLHQTQFNKESIYLKKDEELVKTTNIINANQQSSTKTATWSKNSTREFLYKKIFIHLLPKGYPDAVHQNYMSYVKWQSLVYVASSMGGVLSMQALLYAVGLGSGAIPLAATLNWVIKDGLGQLGGVIFASKVSTNFDADPKKWRFRGEFALIASTLIEILTPLFPKLFIPLASLANIGKNVSWLSASATRASINLSFTRKDNLADLTAKSGSQAIAGSLVGTGLGILASACIGPEFSSVVTSFAVIASAQLYALYKAVGFVELNVLNKQRAEIVSKHFLKTGVVMTPSDVSKKESFVAPYQSSIIINPPLERFTSSISELEEIRSKYAGRGYMINKNNLMFISGASTSDVLCGLLCSLNNSEKDYSEQEFIEKLMLSGWKVDHDFVEERQNRVEFLT</sequence>
<reference evidence="3 4" key="1">
    <citation type="submission" date="2024-03" db="EMBL/GenBank/DDBJ databases">
        <title>The Acrasis kona genome and developmental transcriptomes reveal deep origins of eukaryotic multicellular pathways.</title>
        <authorList>
            <person name="Sheikh S."/>
            <person name="Fu C.-J."/>
            <person name="Brown M.W."/>
            <person name="Baldauf S.L."/>
        </authorList>
    </citation>
    <scope>NUCLEOTIDE SEQUENCE [LARGE SCALE GENOMIC DNA]</scope>
    <source>
        <strain evidence="3 4">ATCC MYA-3509</strain>
    </source>
</reference>
<name>A0AAW2YT69_9EUKA</name>
<comment type="caution">
    <text evidence="3">The sequence shown here is derived from an EMBL/GenBank/DDBJ whole genome shotgun (WGS) entry which is preliminary data.</text>
</comment>
<accession>A0AAW2YT69</accession>
<dbReference type="Pfam" id="PF04884">
    <property type="entry name" value="UVB_sens_prot"/>
    <property type="match status" value="1"/>
</dbReference>
<evidence type="ECO:0000256" key="1">
    <source>
        <dbReference type="ARBA" id="ARBA00007558"/>
    </source>
</evidence>
<dbReference type="InterPro" id="IPR006968">
    <property type="entry name" value="RUS_fam"/>
</dbReference>
<dbReference type="PANTHER" id="PTHR12770">
    <property type="entry name" value="RUS1 FAMILY PROTEIN C16ORF58"/>
    <property type="match status" value="1"/>
</dbReference>
<dbReference type="InterPro" id="IPR054549">
    <property type="entry name" value="UVB_sens_RUS_dom"/>
</dbReference>
<dbReference type="AlphaFoldDB" id="A0AAW2YT69"/>